<dbReference type="SUPFAM" id="SSF53955">
    <property type="entry name" value="Lysozyme-like"/>
    <property type="match status" value="1"/>
</dbReference>
<keyword evidence="4 11" id="KW-0808">Transferase</keyword>
<sequence length="230" mass="26365">MKFMLSRPLKRAARLGFWLGATFCVSTALLVLALRWIDPPSSAVIFAWELQSGREAHHQWRPLERISPNLQMAVVAAEDQKFPQHFGFDFASMQKALSEDRRRVRGASTITQQTAKNLFLWHGRSYVRKGLEAWFTLLMEVLWPKERILEVYLNIAEFGEGIYGAQAASKNFYGTSAQYLNRWQAGRMAAVLPNPKRMSAKYPSSYVRSRAATINRQVRQLGGYGYLSWL</sequence>
<dbReference type="STRING" id="658218.SAMN05216562_2289"/>
<dbReference type="GO" id="GO:0016763">
    <property type="term" value="F:pentosyltransferase activity"/>
    <property type="evidence" value="ECO:0007669"/>
    <property type="project" value="InterPro"/>
</dbReference>
<reference evidence="14" key="1">
    <citation type="submission" date="2016-10" db="EMBL/GenBank/DDBJ databases">
        <authorList>
            <person name="Varghese N."/>
            <person name="Submissions S."/>
        </authorList>
    </citation>
    <scope>NUCLEOTIDE SEQUENCE [LARGE SCALE GENOMIC DNA]</scope>
    <source>
        <strain evidence="14">CGMCC 1.10657</strain>
    </source>
</reference>
<evidence type="ECO:0000256" key="10">
    <source>
        <dbReference type="ARBA" id="ARBA00023316"/>
    </source>
</evidence>
<evidence type="ECO:0000256" key="8">
    <source>
        <dbReference type="ARBA" id="ARBA00022989"/>
    </source>
</evidence>
<dbReference type="GO" id="GO:0009274">
    <property type="term" value="C:peptidoglycan-based cell wall"/>
    <property type="evidence" value="ECO:0007669"/>
    <property type="project" value="InterPro"/>
</dbReference>
<dbReference type="Pfam" id="PF00912">
    <property type="entry name" value="Transgly"/>
    <property type="match status" value="1"/>
</dbReference>
<dbReference type="InterPro" id="IPR023346">
    <property type="entry name" value="Lysozyme-like_dom_sf"/>
</dbReference>
<dbReference type="PANTHER" id="PTHR30400">
    <property type="entry name" value="MONOFUNCTIONAL BIOSYNTHETIC PEPTIDOGLYCAN TRANSGLYCOSYLASE"/>
    <property type="match status" value="1"/>
</dbReference>
<keyword evidence="7 11" id="KW-0573">Peptidoglycan synthesis</keyword>
<evidence type="ECO:0000256" key="2">
    <source>
        <dbReference type="ARBA" id="ARBA00022519"/>
    </source>
</evidence>
<comment type="similarity">
    <text evidence="11">Belongs to the glycosyltransferase 51 family.</text>
</comment>
<dbReference type="Proteomes" id="UP000198658">
    <property type="component" value="Unassembled WGS sequence"/>
</dbReference>
<comment type="subcellular location">
    <subcellularLocation>
        <location evidence="11">Cell inner membrane</location>
        <topology evidence="11">Single-pass membrane protein</topology>
    </subcellularLocation>
</comment>
<dbReference type="GO" id="GO:0008955">
    <property type="term" value="F:peptidoglycan glycosyltransferase activity"/>
    <property type="evidence" value="ECO:0007669"/>
    <property type="project" value="UniProtKB-UniRule"/>
</dbReference>
<evidence type="ECO:0000256" key="9">
    <source>
        <dbReference type="ARBA" id="ARBA00023136"/>
    </source>
</evidence>
<evidence type="ECO:0000313" key="13">
    <source>
        <dbReference type="EMBL" id="SEA20816.1"/>
    </source>
</evidence>
<dbReference type="Gene3D" id="1.10.3810.10">
    <property type="entry name" value="Biosynthetic peptidoglycan transglycosylase-like"/>
    <property type="match status" value="1"/>
</dbReference>
<feature type="domain" description="Glycosyl transferase family 51" evidence="12">
    <location>
        <begin position="54"/>
        <end position="217"/>
    </location>
</feature>
<dbReference type="GO" id="GO:0005886">
    <property type="term" value="C:plasma membrane"/>
    <property type="evidence" value="ECO:0007669"/>
    <property type="project" value="UniProtKB-SubCell"/>
</dbReference>
<dbReference type="EC" id="2.4.99.28" evidence="11"/>
<dbReference type="InterPro" id="IPR036950">
    <property type="entry name" value="PBP_transglycosylase"/>
</dbReference>
<name>A0A1H3ZAN6_9GAMM</name>
<dbReference type="HAMAP" id="MF_00766">
    <property type="entry name" value="PGT_MtgA"/>
    <property type="match status" value="1"/>
</dbReference>
<dbReference type="InterPro" id="IPR011812">
    <property type="entry name" value="Pep_trsgly"/>
</dbReference>
<organism evidence="13 14">
    <name type="scientific">Microbulbifer marinus</name>
    <dbReference type="NCBI Taxonomy" id="658218"/>
    <lineage>
        <taxon>Bacteria</taxon>
        <taxon>Pseudomonadati</taxon>
        <taxon>Pseudomonadota</taxon>
        <taxon>Gammaproteobacteria</taxon>
        <taxon>Cellvibrionales</taxon>
        <taxon>Microbulbiferaceae</taxon>
        <taxon>Microbulbifer</taxon>
    </lineage>
</organism>
<gene>
    <name evidence="11" type="primary">mtgA</name>
    <name evidence="13" type="ORF">SAMN05216562_2289</name>
</gene>
<dbReference type="UniPathway" id="UPA00219"/>
<evidence type="ECO:0000313" key="14">
    <source>
        <dbReference type="Proteomes" id="UP000198658"/>
    </source>
</evidence>
<proteinExistence type="inferred from homology"/>
<protein>
    <recommendedName>
        <fullName evidence="11">Biosynthetic peptidoglycan transglycosylase</fullName>
        <ecNumber evidence="11">2.4.99.28</ecNumber>
    </recommendedName>
    <alternativeName>
        <fullName evidence="11">Glycan polymerase</fullName>
    </alternativeName>
    <alternativeName>
        <fullName evidence="11">Peptidoglycan glycosyltransferase MtgA</fullName>
        <shortName evidence="11">PGT</shortName>
    </alternativeName>
</protein>
<dbReference type="GO" id="GO:0008360">
    <property type="term" value="P:regulation of cell shape"/>
    <property type="evidence" value="ECO:0007669"/>
    <property type="project" value="UniProtKB-KW"/>
</dbReference>
<accession>A0A1H3ZAN6</accession>
<comment type="catalytic activity">
    <reaction evidence="11">
        <text>[GlcNAc-(1-&gt;4)-Mur2Ac(oyl-L-Ala-gamma-D-Glu-L-Lys-D-Ala-D-Ala)](n)-di-trans,octa-cis-undecaprenyl diphosphate + beta-D-GlcNAc-(1-&gt;4)-Mur2Ac(oyl-L-Ala-gamma-D-Glu-L-Lys-D-Ala-D-Ala)-di-trans,octa-cis-undecaprenyl diphosphate = [GlcNAc-(1-&gt;4)-Mur2Ac(oyl-L-Ala-gamma-D-Glu-L-Lys-D-Ala-D-Ala)](n+1)-di-trans,octa-cis-undecaprenyl diphosphate + di-trans,octa-cis-undecaprenyl diphosphate + H(+)</text>
        <dbReference type="Rhea" id="RHEA:23708"/>
        <dbReference type="Rhea" id="RHEA-COMP:9602"/>
        <dbReference type="Rhea" id="RHEA-COMP:9603"/>
        <dbReference type="ChEBI" id="CHEBI:15378"/>
        <dbReference type="ChEBI" id="CHEBI:58405"/>
        <dbReference type="ChEBI" id="CHEBI:60033"/>
        <dbReference type="ChEBI" id="CHEBI:78435"/>
        <dbReference type="EC" id="2.4.99.28"/>
    </reaction>
</comment>
<dbReference type="PANTHER" id="PTHR30400:SF0">
    <property type="entry name" value="BIOSYNTHETIC PEPTIDOGLYCAN TRANSGLYCOSYLASE"/>
    <property type="match status" value="1"/>
</dbReference>
<dbReference type="AlphaFoldDB" id="A0A1H3ZAN6"/>
<dbReference type="GO" id="GO:0009252">
    <property type="term" value="P:peptidoglycan biosynthetic process"/>
    <property type="evidence" value="ECO:0007669"/>
    <property type="project" value="UniProtKB-UniRule"/>
</dbReference>
<evidence type="ECO:0000256" key="11">
    <source>
        <dbReference type="HAMAP-Rule" id="MF_00766"/>
    </source>
</evidence>
<evidence type="ECO:0000256" key="6">
    <source>
        <dbReference type="ARBA" id="ARBA00022960"/>
    </source>
</evidence>
<comment type="pathway">
    <text evidence="11">Cell wall biogenesis; peptidoglycan biosynthesis.</text>
</comment>
<dbReference type="NCBIfam" id="TIGR02070">
    <property type="entry name" value="mono_pep_trsgly"/>
    <property type="match status" value="1"/>
</dbReference>
<keyword evidence="2 11" id="KW-0997">Cell inner membrane</keyword>
<keyword evidence="3 11" id="KW-0328">Glycosyltransferase</keyword>
<dbReference type="GO" id="GO:0071555">
    <property type="term" value="P:cell wall organization"/>
    <property type="evidence" value="ECO:0007669"/>
    <property type="project" value="UniProtKB-KW"/>
</dbReference>
<dbReference type="InterPro" id="IPR001264">
    <property type="entry name" value="Glyco_trans_51"/>
</dbReference>
<keyword evidence="5 11" id="KW-0812">Transmembrane</keyword>
<evidence type="ECO:0000256" key="1">
    <source>
        <dbReference type="ARBA" id="ARBA00022475"/>
    </source>
</evidence>
<keyword evidence="14" id="KW-1185">Reference proteome</keyword>
<evidence type="ECO:0000256" key="5">
    <source>
        <dbReference type="ARBA" id="ARBA00022692"/>
    </source>
</evidence>
<evidence type="ECO:0000256" key="4">
    <source>
        <dbReference type="ARBA" id="ARBA00022679"/>
    </source>
</evidence>
<keyword evidence="9 11" id="KW-0472">Membrane</keyword>
<keyword evidence="1 11" id="KW-1003">Cell membrane</keyword>
<evidence type="ECO:0000256" key="3">
    <source>
        <dbReference type="ARBA" id="ARBA00022676"/>
    </source>
</evidence>
<evidence type="ECO:0000259" key="12">
    <source>
        <dbReference type="Pfam" id="PF00912"/>
    </source>
</evidence>
<keyword evidence="6 11" id="KW-0133">Cell shape</keyword>
<dbReference type="EMBL" id="FNQO01000002">
    <property type="protein sequence ID" value="SEA20816.1"/>
    <property type="molecule type" value="Genomic_DNA"/>
</dbReference>
<keyword evidence="10 11" id="KW-0961">Cell wall biogenesis/degradation</keyword>
<keyword evidence="8 11" id="KW-1133">Transmembrane helix</keyword>
<comment type="function">
    <text evidence="11">Peptidoglycan polymerase that catalyzes glycan chain elongation from lipid-linked precursors.</text>
</comment>
<evidence type="ECO:0000256" key="7">
    <source>
        <dbReference type="ARBA" id="ARBA00022984"/>
    </source>
</evidence>